<proteinExistence type="predicted"/>
<dbReference type="SUPFAM" id="SSF48371">
    <property type="entry name" value="ARM repeat"/>
    <property type="match status" value="1"/>
</dbReference>
<reference evidence="1 2" key="1">
    <citation type="submission" date="2020-11" db="EMBL/GenBank/DDBJ databases">
        <authorList>
            <person name="Sun Q."/>
        </authorList>
    </citation>
    <scope>NUCLEOTIDE SEQUENCE [LARGE SCALE GENOMIC DNA]</scope>
    <source>
        <strain evidence="1 2">P8398</strain>
    </source>
</reference>
<dbReference type="InterPro" id="IPR016024">
    <property type="entry name" value="ARM-type_fold"/>
</dbReference>
<sequence>MQLQQNRQVIPAMVRRHVEDTAFYWSQYDVSEQSFTLSLSDLIRFNGTLQAHLDGIAVAGSGAWPFALAALERWNKPGEAFACTYAAILDGDPARLDLLAAHIQASPDALLRGAISALAWAPWPAAERAIARWSAPGAEPVMLVAALRALNLINQCLVSDPASTDSDTWLQTPLPELLASPNAHVRAAACRLAAQADEDEQVKQLVKAALHDGDLAVRAQAAIAVARLARDGAYASRFDEQADHELRLRSVDTLRHCVASQVALLAGASGWFAKQARRRLERWVEHLAWMIEPGSGELATMLAAMPVRSALHFVACHGDPAHLPFVVHQMNDPATARYAGWVWQVISGVDIVGAGLILAQPAVSADATLDSAPVDADFGLVLPNGAAIARHRLSLPAGERCINGQPADHASMLEIMEGSSQAIRRIAAQHLQSLDPLFIVPVRAPAAIQLQCADTIDALMDLEHAA</sequence>
<protein>
    <recommendedName>
        <fullName evidence="3">TIGR02270 family protein</fullName>
    </recommendedName>
</protein>
<gene>
    <name evidence="1" type="ORF">IV454_31500</name>
</gene>
<dbReference type="RefSeq" id="WP_206089496.1">
    <property type="nucleotide sequence ID" value="NZ_CP065053.1"/>
</dbReference>
<dbReference type="Proteomes" id="UP000662888">
    <property type="component" value="Chromosome"/>
</dbReference>
<evidence type="ECO:0000313" key="1">
    <source>
        <dbReference type="EMBL" id="QPI49883.1"/>
    </source>
</evidence>
<organism evidence="1 2">
    <name type="scientific">Massilia antarctica</name>
    <dbReference type="NCBI Taxonomy" id="2765360"/>
    <lineage>
        <taxon>Bacteria</taxon>
        <taxon>Pseudomonadati</taxon>
        <taxon>Pseudomonadota</taxon>
        <taxon>Betaproteobacteria</taxon>
        <taxon>Burkholderiales</taxon>
        <taxon>Oxalobacteraceae</taxon>
        <taxon>Telluria group</taxon>
        <taxon>Massilia</taxon>
    </lineage>
</organism>
<dbReference type="InterPro" id="IPR011989">
    <property type="entry name" value="ARM-like"/>
</dbReference>
<dbReference type="EMBL" id="CP065053">
    <property type="protein sequence ID" value="QPI49883.1"/>
    <property type="molecule type" value="Genomic_DNA"/>
</dbReference>
<evidence type="ECO:0008006" key="3">
    <source>
        <dbReference type="Google" id="ProtNLM"/>
    </source>
</evidence>
<name>A0AA48WCJ6_9BURK</name>
<keyword evidence="2" id="KW-1185">Reference proteome</keyword>
<dbReference type="Gene3D" id="1.25.10.10">
    <property type="entry name" value="Leucine-rich Repeat Variant"/>
    <property type="match status" value="1"/>
</dbReference>
<accession>A0AA48WCJ6</accession>
<evidence type="ECO:0000313" key="2">
    <source>
        <dbReference type="Proteomes" id="UP000662888"/>
    </source>
</evidence>